<dbReference type="AlphaFoldDB" id="A0A3M7QAZ9"/>
<sequence length="60" mass="7117">MKTSGRYIITCHYSRIPNYKLIIFGVSNLEELELRLDEVLEYSPAESIKCIKDWFIESNF</sequence>
<comment type="caution">
    <text evidence="1">The sequence shown here is derived from an EMBL/GenBank/DDBJ whole genome shotgun (WGS) entry which is preliminary data.</text>
</comment>
<evidence type="ECO:0000313" key="1">
    <source>
        <dbReference type="EMBL" id="RNA08483.1"/>
    </source>
</evidence>
<keyword evidence="2" id="KW-1185">Reference proteome</keyword>
<organism evidence="1 2">
    <name type="scientific">Brachionus plicatilis</name>
    <name type="common">Marine rotifer</name>
    <name type="synonym">Brachionus muelleri</name>
    <dbReference type="NCBI Taxonomy" id="10195"/>
    <lineage>
        <taxon>Eukaryota</taxon>
        <taxon>Metazoa</taxon>
        <taxon>Spiralia</taxon>
        <taxon>Gnathifera</taxon>
        <taxon>Rotifera</taxon>
        <taxon>Eurotatoria</taxon>
        <taxon>Monogononta</taxon>
        <taxon>Pseudotrocha</taxon>
        <taxon>Ploima</taxon>
        <taxon>Brachionidae</taxon>
        <taxon>Brachionus</taxon>
    </lineage>
</organism>
<reference evidence="1 2" key="1">
    <citation type="journal article" date="2018" name="Sci. Rep.">
        <title>Genomic signatures of local adaptation to the degree of environmental predictability in rotifers.</title>
        <authorList>
            <person name="Franch-Gras L."/>
            <person name="Hahn C."/>
            <person name="Garcia-Roger E.M."/>
            <person name="Carmona M.J."/>
            <person name="Serra M."/>
            <person name="Gomez A."/>
        </authorList>
    </citation>
    <scope>NUCLEOTIDE SEQUENCE [LARGE SCALE GENOMIC DNA]</scope>
    <source>
        <strain evidence="1">HYR1</strain>
    </source>
</reference>
<name>A0A3M7QAZ9_BRAPC</name>
<protein>
    <submittedName>
        <fullName evidence="1">Uncharacterized protein</fullName>
    </submittedName>
</protein>
<proteinExistence type="predicted"/>
<dbReference type="EMBL" id="REGN01006732">
    <property type="protein sequence ID" value="RNA08483.1"/>
    <property type="molecule type" value="Genomic_DNA"/>
</dbReference>
<gene>
    <name evidence="1" type="ORF">BpHYR1_043542</name>
</gene>
<dbReference type="Proteomes" id="UP000276133">
    <property type="component" value="Unassembled WGS sequence"/>
</dbReference>
<accession>A0A3M7QAZ9</accession>
<evidence type="ECO:0000313" key="2">
    <source>
        <dbReference type="Proteomes" id="UP000276133"/>
    </source>
</evidence>